<dbReference type="Gene3D" id="3.40.50.410">
    <property type="entry name" value="von Willebrand factor, type A domain"/>
    <property type="match status" value="2"/>
</dbReference>
<proteinExistence type="predicted"/>
<sequence length="576" mass="64041">MFITCNIGCVPKKNTKSGKNLICVRESFQGTSCKTQKKYGCGFGEHILEEYNGEIVSTAKTQGCYTERDEKILMERGVEIFKMNTEGTMKLDTGKRIMIINGKRCNEDNYNMKFSGRILSLLFLIALLGVGESFKIGNIFNDNSDTCPPNNCEGDISIVVDASSDGLTQQLFQKEKDLIKDNLSSTWNDYTRIYLTWYDKGTTSVNDFGSPYAKDEFNKIVDSIPYDSGTNITKVLQFLSENSLNTKYQSTIVFVSTGTSTDILNSKPYADDLKNRGALIFVILGNLLTEDILAFLNPTAVIIWDFRDETAQSVVNGIVNNLACASKCDNSGTTTPGSQVFTGFPTVDQRTTPPVHSFTGFPTVDQRTTPPVHSYTGFPPNDHSTIPPSKGPYVPAKADIIFSLAVSNTKISIDQFIAQISLFQTNDVLSESYTHYERFAFVAYSDYPQAIVQLNEVSNRTVIQHMIVNGINPGDGNSLTNLVLGLADKNFLNYTPQTKQKHYIFLDNLDIGDLLTARNEITNLLKNNQVSVYLISFNSLIDQEILSTFKATGTFEWDITDQTNSGLINFISKTIK</sequence>
<accession>A0A0K0F369</accession>
<feature type="domain" description="VWFA" evidence="1">
    <location>
        <begin position="155"/>
        <end position="283"/>
    </location>
</feature>
<dbReference type="InterPro" id="IPR036465">
    <property type="entry name" value="vWFA_dom_sf"/>
</dbReference>
<dbReference type="SUPFAM" id="SSF53300">
    <property type="entry name" value="vWA-like"/>
    <property type="match status" value="2"/>
</dbReference>
<keyword evidence="2" id="KW-1185">Reference proteome</keyword>
<dbReference type="Pfam" id="PF00092">
    <property type="entry name" value="VWA"/>
    <property type="match status" value="1"/>
</dbReference>
<evidence type="ECO:0000259" key="1">
    <source>
        <dbReference type="PROSITE" id="PS50234"/>
    </source>
</evidence>
<reference evidence="2" key="1">
    <citation type="submission" date="2014-07" db="EMBL/GenBank/DDBJ databases">
        <authorList>
            <person name="Martin A.A"/>
            <person name="De Silva N."/>
        </authorList>
    </citation>
    <scope>NUCLEOTIDE SEQUENCE</scope>
</reference>
<organism evidence="2 3">
    <name type="scientific">Strongyloides venezuelensis</name>
    <name type="common">Threadworm</name>
    <dbReference type="NCBI Taxonomy" id="75913"/>
    <lineage>
        <taxon>Eukaryota</taxon>
        <taxon>Metazoa</taxon>
        <taxon>Ecdysozoa</taxon>
        <taxon>Nematoda</taxon>
        <taxon>Chromadorea</taxon>
        <taxon>Rhabditida</taxon>
        <taxon>Tylenchina</taxon>
        <taxon>Panagrolaimomorpha</taxon>
        <taxon>Strongyloidoidea</taxon>
        <taxon>Strongyloididae</taxon>
        <taxon>Strongyloides</taxon>
    </lineage>
</organism>
<dbReference type="InterPro" id="IPR050525">
    <property type="entry name" value="ECM_Assembly_Org"/>
</dbReference>
<dbReference type="STRING" id="75913.A0A0K0F369"/>
<evidence type="ECO:0000313" key="2">
    <source>
        <dbReference type="Proteomes" id="UP000035680"/>
    </source>
</evidence>
<dbReference type="PANTHER" id="PTHR24020">
    <property type="entry name" value="COLLAGEN ALPHA"/>
    <property type="match status" value="1"/>
</dbReference>
<evidence type="ECO:0000313" key="3">
    <source>
        <dbReference type="WBParaSite" id="SVE_0325200.1"/>
    </source>
</evidence>
<dbReference type="PROSITE" id="PS50234">
    <property type="entry name" value="VWFA"/>
    <property type="match status" value="1"/>
</dbReference>
<name>A0A0K0F369_STRVS</name>
<protein>
    <submittedName>
        <fullName evidence="3">VWFA domain-containing protein</fullName>
    </submittedName>
</protein>
<dbReference type="InterPro" id="IPR002035">
    <property type="entry name" value="VWF_A"/>
</dbReference>
<dbReference type="Proteomes" id="UP000035680">
    <property type="component" value="Unassembled WGS sequence"/>
</dbReference>
<reference evidence="3" key="2">
    <citation type="submission" date="2015-08" db="UniProtKB">
        <authorList>
            <consortium name="WormBaseParasite"/>
        </authorList>
    </citation>
    <scope>IDENTIFICATION</scope>
</reference>
<dbReference type="AlphaFoldDB" id="A0A0K0F369"/>
<dbReference type="WBParaSite" id="SVE_0325200.1">
    <property type="protein sequence ID" value="SVE_0325200.1"/>
    <property type="gene ID" value="SVE_0325200"/>
</dbReference>